<dbReference type="InterPro" id="IPR015257">
    <property type="entry name" value="Maf1"/>
</dbReference>
<evidence type="ECO:0008006" key="4">
    <source>
        <dbReference type="Google" id="ProtNLM"/>
    </source>
</evidence>
<reference evidence="2 3" key="1">
    <citation type="submission" date="2022-07" db="EMBL/GenBank/DDBJ databases">
        <title>Genome-wide signatures of adaptation to extreme environments.</title>
        <authorList>
            <person name="Cho C.H."/>
            <person name="Yoon H.S."/>
        </authorList>
    </citation>
    <scope>NUCLEOTIDE SEQUENCE [LARGE SCALE GENOMIC DNA]</scope>
    <source>
        <strain evidence="2 3">DBV 063 E5</strain>
    </source>
</reference>
<sequence>MVKFMDMAGLSRLNAELAAVACPPGGDTVVTCTVEVYSCKATTSDKRVSHSLEQRMGAAAAAATDEWAARHTLPSASLSAHLRKVLIYLVLVLNATFPDYDFTGAATALPEAFETYTVAEVQARVDAALEEVYRYVDAEGTGSAVSFDEAPDGAAAEAPPSQRPTPANVAASRGDGDRRASRPRADRASHRKRKRSLVAAGAPTTTTTALPTRHGGSGSASDGRTPSPRPLSLVAPPRSSARGMRERLWAALHEAINLPACEAYAYEGLSDGDGPFHEPGVLWSFNYFLYNHAWRRVAFLRCVAAKVPSPVLASPAPSEGAVSAVRPIPVARRPAWHAASGEVEAAGEGGARRAADAPASPRWHDSSLIFDFYP</sequence>
<dbReference type="GO" id="GO:0016480">
    <property type="term" value="P:negative regulation of transcription by RNA polymerase III"/>
    <property type="evidence" value="ECO:0007669"/>
    <property type="project" value="InterPro"/>
</dbReference>
<gene>
    <name evidence="2" type="ORF">CDCA_CDCA01G0261</name>
</gene>
<keyword evidence="3" id="KW-1185">Reference proteome</keyword>
<organism evidence="2 3">
    <name type="scientific">Cyanidium caldarium</name>
    <name type="common">Red alga</name>
    <dbReference type="NCBI Taxonomy" id="2771"/>
    <lineage>
        <taxon>Eukaryota</taxon>
        <taxon>Rhodophyta</taxon>
        <taxon>Bangiophyceae</taxon>
        <taxon>Cyanidiales</taxon>
        <taxon>Cyanidiaceae</taxon>
        <taxon>Cyanidium</taxon>
    </lineage>
</organism>
<dbReference type="GO" id="GO:0000994">
    <property type="term" value="F:RNA polymerase III core binding"/>
    <property type="evidence" value="ECO:0007669"/>
    <property type="project" value="TreeGrafter"/>
</dbReference>
<dbReference type="Proteomes" id="UP001301350">
    <property type="component" value="Unassembled WGS sequence"/>
</dbReference>
<name>A0AAV9IQ69_CYACA</name>
<dbReference type="InterPro" id="IPR038564">
    <property type="entry name" value="Maf1_sf"/>
</dbReference>
<feature type="compositionally biased region" description="Basic and acidic residues" evidence="1">
    <location>
        <begin position="174"/>
        <end position="188"/>
    </location>
</feature>
<dbReference type="GO" id="GO:0005634">
    <property type="term" value="C:nucleus"/>
    <property type="evidence" value="ECO:0007669"/>
    <property type="project" value="TreeGrafter"/>
</dbReference>
<comment type="caution">
    <text evidence="2">The sequence shown here is derived from an EMBL/GenBank/DDBJ whole genome shotgun (WGS) entry which is preliminary data.</text>
</comment>
<dbReference type="Pfam" id="PF09174">
    <property type="entry name" value="Maf1"/>
    <property type="match status" value="2"/>
</dbReference>
<dbReference type="Gene3D" id="3.40.1000.50">
    <property type="entry name" value="Repressor of RNA polymerase III transcription Maf1"/>
    <property type="match status" value="1"/>
</dbReference>
<proteinExistence type="predicted"/>
<dbReference type="EMBL" id="JANCYW010000001">
    <property type="protein sequence ID" value="KAK4534236.1"/>
    <property type="molecule type" value="Genomic_DNA"/>
</dbReference>
<feature type="region of interest" description="Disordered" evidence="1">
    <location>
        <begin position="144"/>
        <end position="239"/>
    </location>
</feature>
<dbReference type="PANTHER" id="PTHR22504:SF0">
    <property type="entry name" value="REPRESSOR OF RNA POLYMERASE III TRANSCRIPTION MAF1 HOMOLOG"/>
    <property type="match status" value="1"/>
</dbReference>
<dbReference type="PANTHER" id="PTHR22504">
    <property type="entry name" value="REPRESSOR OF RNA POLYMERASE III TRANSCRIPTION MAF1"/>
    <property type="match status" value="1"/>
</dbReference>
<dbReference type="AlphaFoldDB" id="A0AAV9IQ69"/>
<protein>
    <recommendedName>
        <fullName evidence="4">Repressor of RNA polymerase III transcription</fullName>
    </recommendedName>
</protein>
<evidence type="ECO:0000313" key="2">
    <source>
        <dbReference type="EMBL" id="KAK4534236.1"/>
    </source>
</evidence>
<accession>A0AAV9IQ69</accession>
<feature type="compositionally biased region" description="Low complexity" evidence="1">
    <location>
        <begin position="199"/>
        <end position="212"/>
    </location>
</feature>
<evidence type="ECO:0000256" key="1">
    <source>
        <dbReference type="SAM" id="MobiDB-lite"/>
    </source>
</evidence>
<feature type="region of interest" description="Disordered" evidence="1">
    <location>
        <begin position="342"/>
        <end position="362"/>
    </location>
</feature>
<evidence type="ECO:0000313" key="3">
    <source>
        <dbReference type="Proteomes" id="UP001301350"/>
    </source>
</evidence>